<keyword evidence="2" id="KW-0645">Protease</keyword>
<dbReference type="OrthoDB" id="9813368at2"/>
<reference evidence="7 8" key="1">
    <citation type="submission" date="2019-04" db="EMBL/GenBank/DDBJ databases">
        <title>Draft genome sequence of Robertkochia marina CC-AMO-30D.</title>
        <authorList>
            <person name="Hameed A."/>
            <person name="Lin S.-Y."/>
            <person name="Shahina M."/>
            <person name="Lai W.-A."/>
            <person name="Young C.-C."/>
        </authorList>
    </citation>
    <scope>NUCLEOTIDE SEQUENCE [LARGE SCALE GENOMIC DNA]</scope>
    <source>
        <strain evidence="7 8">CC-AMO-30D</strain>
    </source>
</reference>
<dbReference type="Gene3D" id="3.90.1720.10">
    <property type="entry name" value="endopeptidase domain like (from Nostoc punctiforme)"/>
    <property type="match status" value="1"/>
</dbReference>
<dbReference type="InterPro" id="IPR051202">
    <property type="entry name" value="Peptidase_C40"/>
</dbReference>
<dbReference type="InterPro" id="IPR041382">
    <property type="entry name" value="SH3_16"/>
</dbReference>
<feature type="domain" description="SH3b" evidence="5">
    <location>
        <begin position="116"/>
        <end position="180"/>
    </location>
</feature>
<dbReference type="InterPro" id="IPR000064">
    <property type="entry name" value="NLP_P60_dom"/>
</dbReference>
<evidence type="ECO:0000259" key="5">
    <source>
        <dbReference type="PROSITE" id="PS51781"/>
    </source>
</evidence>
<dbReference type="Gene3D" id="2.30.30.40">
    <property type="entry name" value="SH3 Domains"/>
    <property type="match status" value="2"/>
</dbReference>
<protein>
    <submittedName>
        <fullName evidence="7">Glycoside hydrolase</fullName>
    </submittedName>
</protein>
<evidence type="ECO:0000313" key="8">
    <source>
        <dbReference type="Proteomes" id="UP000305939"/>
    </source>
</evidence>
<evidence type="ECO:0000259" key="6">
    <source>
        <dbReference type="PROSITE" id="PS51935"/>
    </source>
</evidence>
<dbReference type="GO" id="GO:0006508">
    <property type="term" value="P:proteolysis"/>
    <property type="evidence" value="ECO:0007669"/>
    <property type="project" value="UniProtKB-KW"/>
</dbReference>
<dbReference type="SUPFAM" id="SSF82057">
    <property type="entry name" value="Prokaryotic SH3-related domain"/>
    <property type="match status" value="1"/>
</dbReference>
<name>A0A4S3LZZ8_9FLAO</name>
<organism evidence="7 8">
    <name type="scientific">Robertkochia marina</name>
    <dbReference type="NCBI Taxonomy" id="1227945"/>
    <lineage>
        <taxon>Bacteria</taxon>
        <taxon>Pseudomonadati</taxon>
        <taxon>Bacteroidota</taxon>
        <taxon>Flavobacteriia</taxon>
        <taxon>Flavobacteriales</taxon>
        <taxon>Flavobacteriaceae</taxon>
        <taxon>Robertkochia</taxon>
    </lineage>
</organism>
<keyword evidence="3 7" id="KW-0378">Hydrolase</keyword>
<evidence type="ECO:0000256" key="1">
    <source>
        <dbReference type="ARBA" id="ARBA00007074"/>
    </source>
</evidence>
<dbReference type="PROSITE" id="PS51257">
    <property type="entry name" value="PROKAR_LIPOPROTEIN"/>
    <property type="match status" value="1"/>
</dbReference>
<accession>A0A4S3LZZ8</accession>
<dbReference type="Pfam" id="PF00877">
    <property type="entry name" value="NLPC_P60"/>
    <property type="match status" value="1"/>
</dbReference>
<dbReference type="RefSeq" id="WP_136335917.1">
    <property type="nucleotide sequence ID" value="NZ_QXMP01000008.1"/>
</dbReference>
<keyword evidence="8" id="KW-1185">Reference proteome</keyword>
<dbReference type="PROSITE" id="PS51781">
    <property type="entry name" value="SH3B"/>
    <property type="match status" value="1"/>
</dbReference>
<evidence type="ECO:0000256" key="3">
    <source>
        <dbReference type="ARBA" id="ARBA00022801"/>
    </source>
</evidence>
<dbReference type="GO" id="GO:0008234">
    <property type="term" value="F:cysteine-type peptidase activity"/>
    <property type="evidence" value="ECO:0007669"/>
    <property type="project" value="UniProtKB-KW"/>
</dbReference>
<dbReference type="PROSITE" id="PS51935">
    <property type="entry name" value="NLPC_P60"/>
    <property type="match status" value="1"/>
</dbReference>
<dbReference type="PANTHER" id="PTHR47053">
    <property type="entry name" value="MUREIN DD-ENDOPEPTIDASE MEPH-RELATED"/>
    <property type="match status" value="1"/>
</dbReference>
<feature type="domain" description="NlpC/P60" evidence="6">
    <location>
        <begin position="260"/>
        <end position="393"/>
    </location>
</feature>
<gene>
    <name evidence="7" type="ORF">E7Z59_08635</name>
</gene>
<dbReference type="Pfam" id="PF18348">
    <property type="entry name" value="SH3_16"/>
    <property type="match status" value="1"/>
</dbReference>
<proteinExistence type="inferred from homology"/>
<comment type="caution">
    <text evidence="7">The sequence shown here is derived from an EMBL/GenBank/DDBJ whole genome shotgun (WGS) entry which is preliminary data.</text>
</comment>
<dbReference type="AlphaFoldDB" id="A0A4S3LZZ8"/>
<evidence type="ECO:0000313" key="7">
    <source>
        <dbReference type="EMBL" id="THD67712.1"/>
    </source>
</evidence>
<dbReference type="EMBL" id="SSMC01000002">
    <property type="protein sequence ID" value="THD67712.1"/>
    <property type="molecule type" value="Genomic_DNA"/>
</dbReference>
<dbReference type="Proteomes" id="UP000305939">
    <property type="component" value="Unassembled WGS sequence"/>
</dbReference>
<dbReference type="SUPFAM" id="SSF54001">
    <property type="entry name" value="Cysteine proteinases"/>
    <property type="match status" value="1"/>
</dbReference>
<dbReference type="InterPro" id="IPR003646">
    <property type="entry name" value="SH3-like_bac-type"/>
</dbReference>
<keyword evidence="4" id="KW-0788">Thiol protease</keyword>
<dbReference type="PANTHER" id="PTHR47053:SF1">
    <property type="entry name" value="MUREIN DD-ENDOPEPTIDASE MEPH-RELATED"/>
    <property type="match status" value="1"/>
</dbReference>
<sequence>MTLSRSLKSLRTLVPTYPRTYSLLTLILTLILTSCSQKTTSNAEVEKLLADLQQTYAPDKRVARFHLELESSGASWVLKGQSDQPKAMAILVDSLKGLGIQYMDSVQQLPAPELEGDTLGVVRLSVANLRSNPGHSQELATQATLGTVVKVLMKQGGWHLVQTPDGYIAWADSGALEHMNVAELEAWKEKSKLVYTAQYGRSKSRPTEEGEIISDLVVGDVLAFLGEKDGYYKSEYPDGREAYIPMSDAIPYDLWMEAMETDEAALTETAHELIGLPYLWGGTSAKGVDCSGFTKTVYFLNGIVLPRDASQQVKSGMLVDEKGDFSKLQPGDLLFFGSYREDGSEKVTHVGMWIGDNQFIHSSGDVHISSMDPQADNYDEFNRNRYFRAKRILGNLTPDVKRVSEVY</sequence>
<evidence type="ECO:0000256" key="4">
    <source>
        <dbReference type="ARBA" id="ARBA00022807"/>
    </source>
</evidence>
<dbReference type="InterPro" id="IPR038765">
    <property type="entry name" value="Papain-like_cys_pep_sf"/>
</dbReference>
<evidence type="ECO:0000256" key="2">
    <source>
        <dbReference type="ARBA" id="ARBA00022670"/>
    </source>
</evidence>
<comment type="similarity">
    <text evidence="1">Belongs to the peptidase C40 family.</text>
</comment>